<evidence type="ECO:0000313" key="6">
    <source>
        <dbReference type="Proteomes" id="UP000683000"/>
    </source>
</evidence>
<feature type="compositionally biased region" description="Low complexity" evidence="2">
    <location>
        <begin position="548"/>
        <end position="562"/>
    </location>
</feature>
<feature type="domain" description="C2H2-type" evidence="3">
    <location>
        <begin position="335"/>
        <end position="363"/>
    </location>
</feature>
<keyword evidence="1" id="KW-0479">Metal-binding</keyword>
<dbReference type="Pfam" id="PF00096">
    <property type="entry name" value="zf-C2H2"/>
    <property type="match status" value="2"/>
</dbReference>
<dbReference type="CDD" id="cd00170">
    <property type="entry name" value="SEC14"/>
    <property type="match status" value="1"/>
</dbReference>
<feature type="region of interest" description="Disordered" evidence="2">
    <location>
        <begin position="547"/>
        <end position="636"/>
    </location>
</feature>
<dbReference type="SUPFAM" id="SSF46938">
    <property type="entry name" value="CRAL/TRIO N-terminal domain"/>
    <property type="match status" value="1"/>
</dbReference>
<dbReference type="Proteomes" id="UP000683000">
    <property type="component" value="Unassembled WGS sequence"/>
</dbReference>
<feature type="region of interest" description="Disordered" evidence="2">
    <location>
        <begin position="384"/>
        <end position="452"/>
    </location>
</feature>
<feature type="compositionally biased region" description="Low complexity" evidence="2">
    <location>
        <begin position="414"/>
        <end position="433"/>
    </location>
</feature>
<keyword evidence="6" id="KW-1185">Reference proteome</keyword>
<keyword evidence="1" id="KW-0863">Zinc-finger</keyword>
<organism evidence="5 6">
    <name type="scientific">Boletus reticuloceps</name>
    <dbReference type="NCBI Taxonomy" id="495285"/>
    <lineage>
        <taxon>Eukaryota</taxon>
        <taxon>Fungi</taxon>
        <taxon>Dikarya</taxon>
        <taxon>Basidiomycota</taxon>
        <taxon>Agaricomycotina</taxon>
        <taxon>Agaricomycetes</taxon>
        <taxon>Agaricomycetidae</taxon>
        <taxon>Boletales</taxon>
        <taxon>Boletineae</taxon>
        <taxon>Boletaceae</taxon>
        <taxon>Boletoideae</taxon>
        <taxon>Boletus</taxon>
    </lineage>
</organism>
<dbReference type="AlphaFoldDB" id="A0A8I2YWM6"/>
<gene>
    <name evidence="5" type="ORF">JVT61DRAFT_5029</name>
</gene>
<dbReference type="GO" id="GO:0008526">
    <property type="term" value="F:phosphatidylinositol transfer activity"/>
    <property type="evidence" value="ECO:0007669"/>
    <property type="project" value="TreeGrafter"/>
</dbReference>
<comment type="caution">
    <text evidence="5">The sequence shown here is derived from an EMBL/GenBank/DDBJ whole genome shotgun (WGS) entry which is preliminary data.</text>
</comment>
<proteinExistence type="predicted"/>
<reference evidence="5" key="1">
    <citation type="submission" date="2021-03" db="EMBL/GenBank/DDBJ databases">
        <title>Evolutionary innovations through gain and loss of genes in the ectomycorrhizal Boletales.</title>
        <authorList>
            <person name="Wu G."/>
            <person name="Miyauchi S."/>
            <person name="Morin E."/>
            <person name="Yang Z.-L."/>
            <person name="Xu J."/>
            <person name="Martin F.M."/>
        </authorList>
    </citation>
    <scope>NUCLEOTIDE SEQUENCE</scope>
    <source>
        <strain evidence="5">BR01</strain>
    </source>
</reference>
<dbReference type="SMART" id="SM00516">
    <property type="entry name" value="SEC14"/>
    <property type="match status" value="1"/>
</dbReference>
<accession>A0A8I2YWM6</accession>
<feature type="compositionally biased region" description="Basic and acidic residues" evidence="2">
    <location>
        <begin position="301"/>
        <end position="311"/>
    </location>
</feature>
<evidence type="ECO:0000256" key="1">
    <source>
        <dbReference type="PROSITE-ProRule" id="PRU00042"/>
    </source>
</evidence>
<dbReference type="Gene3D" id="3.40.525.10">
    <property type="entry name" value="CRAL-TRIO lipid binding domain"/>
    <property type="match status" value="1"/>
</dbReference>
<dbReference type="SUPFAM" id="SSF57667">
    <property type="entry name" value="beta-beta-alpha zinc fingers"/>
    <property type="match status" value="1"/>
</dbReference>
<dbReference type="InterPro" id="IPR013087">
    <property type="entry name" value="Znf_C2H2_type"/>
</dbReference>
<dbReference type="InterPro" id="IPR036273">
    <property type="entry name" value="CRAL/TRIO_N_dom_sf"/>
</dbReference>
<dbReference type="Pfam" id="PF00650">
    <property type="entry name" value="CRAL_TRIO"/>
    <property type="match status" value="1"/>
</dbReference>
<protein>
    <recommendedName>
        <fullName evidence="7">C2H2-type domain-containing protein</fullName>
    </recommendedName>
</protein>
<dbReference type="SMART" id="SM00355">
    <property type="entry name" value="ZnF_C2H2"/>
    <property type="match status" value="2"/>
</dbReference>
<dbReference type="PANTHER" id="PTHR45824">
    <property type="entry name" value="GH16843P"/>
    <property type="match status" value="1"/>
</dbReference>
<dbReference type="GO" id="GO:0008270">
    <property type="term" value="F:zinc ion binding"/>
    <property type="evidence" value="ECO:0007669"/>
    <property type="project" value="UniProtKB-KW"/>
</dbReference>
<dbReference type="PROSITE" id="PS50191">
    <property type="entry name" value="CRAL_TRIO"/>
    <property type="match status" value="1"/>
</dbReference>
<evidence type="ECO:0000259" key="4">
    <source>
        <dbReference type="PROSITE" id="PS50191"/>
    </source>
</evidence>
<evidence type="ECO:0000256" key="2">
    <source>
        <dbReference type="SAM" id="MobiDB-lite"/>
    </source>
</evidence>
<dbReference type="OrthoDB" id="75724at2759"/>
<feature type="compositionally biased region" description="Low complexity" evidence="2">
    <location>
        <begin position="620"/>
        <end position="630"/>
    </location>
</feature>
<feature type="compositionally biased region" description="Basic and acidic residues" evidence="2">
    <location>
        <begin position="400"/>
        <end position="413"/>
    </location>
</feature>
<dbReference type="InterPro" id="IPR036865">
    <property type="entry name" value="CRAL-TRIO_dom_sf"/>
</dbReference>
<feature type="domain" description="CRAL-TRIO" evidence="4">
    <location>
        <begin position="100"/>
        <end position="255"/>
    </location>
</feature>
<feature type="compositionally biased region" description="Basic and acidic residues" evidence="2">
    <location>
        <begin position="319"/>
        <end position="330"/>
    </location>
</feature>
<dbReference type="PANTHER" id="PTHR45824:SF29">
    <property type="entry name" value="GH16843P"/>
    <property type="match status" value="1"/>
</dbReference>
<keyword evidence="1" id="KW-0862">Zinc</keyword>
<dbReference type="Gene3D" id="3.30.160.60">
    <property type="entry name" value="Classic Zinc Finger"/>
    <property type="match status" value="2"/>
</dbReference>
<evidence type="ECO:0000313" key="5">
    <source>
        <dbReference type="EMBL" id="KAG6380659.1"/>
    </source>
</evidence>
<feature type="compositionally biased region" description="Pro residues" evidence="2">
    <location>
        <begin position="434"/>
        <end position="447"/>
    </location>
</feature>
<dbReference type="InterPro" id="IPR036236">
    <property type="entry name" value="Znf_C2H2_sf"/>
</dbReference>
<sequence length="713" mass="78985">MPPNTVVLTAPEPGTVIQPIHTYSDEQAAQIEALRKYAHSLLLPASDPYYKWELRWLCKPDTIPRYMRAAKWKMHDAEKRIRSTMEWRREFKPDLIPPDEVKIECETGKILLTGFDKDGRPIIYMRPGRENTETSPRQLRHLVWWLERAKDMMPPGQESLVIIVDYKTTTLRTNPSISVASKASVLTILQQHYVETLGRAIVTNLPLLLSFFYKGIAPFLDPVTRDKMRFNPDLFELIPQSQLDADFGGDYEFEFEFETYWKQIVEHCSIAPDGTRLPDYFDGPMPAVNDGVSVEEMAACDDERAPDQKKDTSKKKKTHPQDKPSPKKPSDSTVWPCSINGCNKQFAREADLKRHQRTTKLHSMPGFACPQCDARFTRTDALRRHQKSRHNGIVIEPTDGADRRTSAGDDDPHSSGSRSKSRSRTPSSQESPAAPSPLPPSTVPPGGPQSYYRQHTFTGVMIPPPGVMVDGHYPSPVGLPTSATRLHQASWQPAPPWAGDGSQPPPHMIHPGYVHPYYNPPPQYYRPGMVMHPPPDAVAHQQISNCITSSNNGESSSSRTSSPVLAVDPSLDHTGMEDPPDIGDAEAVVIDPSLVSPPANSADNGESYADGQVPRIPKTGSSPPSSGDPPNEAGNDTDSEVIIIRNMLSPCRGHSYPSPHSVPLDQILTEDGEPMLNPAELLTQVSSPNVTFTVLDLMLQILSQESLASPPPS</sequence>
<name>A0A8I2YWM6_9AGAM</name>
<evidence type="ECO:0008006" key="7">
    <source>
        <dbReference type="Google" id="ProtNLM"/>
    </source>
</evidence>
<feature type="region of interest" description="Disordered" evidence="2">
    <location>
        <begin position="300"/>
        <end position="336"/>
    </location>
</feature>
<dbReference type="InterPro" id="IPR001251">
    <property type="entry name" value="CRAL-TRIO_dom"/>
</dbReference>
<dbReference type="InterPro" id="IPR052578">
    <property type="entry name" value="PI_Transfer_CRAL-TRIO"/>
</dbReference>
<dbReference type="EMBL" id="JAGFBS010000002">
    <property type="protein sequence ID" value="KAG6380659.1"/>
    <property type="molecule type" value="Genomic_DNA"/>
</dbReference>
<dbReference type="PROSITE" id="PS00028">
    <property type="entry name" value="ZINC_FINGER_C2H2_1"/>
    <property type="match status" value="1"/>
</dbReference>
<dbReference type="SUPFAM" id="SSF52087">
    <property type="entry name" value="CRAL/TRIO domain"/>
    <property type="match status" value="1"/>
</dbReference>
<evidence type="ECO:0000259" key="3">
    <source>
        <dbReference type="PROSITE" id="PS50157"/>
    </source>
</evidence>
<dbReference type="PROSITE" id="PS50157">
    <property type="entry name" value="ZINC_FINGER_C2H2_2"/>
    <property type="match status" value="2"/>
</dbReference>
<feature type="domain" description="C2H2-type" evidence="3">
    <location>
        <begin position="367"/>
        <end position="392"/>
    </location>
</feature>